<protein>
    <submittedName>
        <fullName evidence="2">Uncharacterized protein</fullName>
    </submittedName>
</protein>
<sequence length="61" mass="6700">MITLTLQTIGGLMIAYAALRVHHRVYTEKSIDKKVVNEMRAEQIVGIAGALLLILGYLAAF</sequence>
<reference evidence="2 3" key="1">
    <citation type="submission" date="2017-09" db="EMBL/GenBank/DDBJ databases">
        <title>Depth-based differentiation of microbial function through sediment-hosted aquifers and enrichment of novel symbionts in the deep terrestrial subsurface.</title>
        <authorList>
            <person name="Probst A.J."/>
            <person name="Ladd B."/>
            <person name="Jarett J.K."/>
            <person name="Geller-Mcgrath D.E."/>
            <person name="Sieber C.M."/>
            <person name="Emerson J.B."/>
            <person name="Anantharaman K."/>
            <person name="Thomas B.C."/>
            <person name="Malmstrom R."/>
            <person name="Stieglmeier M."/>
            <person name="Klingl A."/>
            <person name="Woyke T."/>
            <person name="Ryan C.M."/>
            <person name="Banfield J.F."/>
        </authorList>
    </citation>
    <scope>NUCLEOTIDE SEQUENCE [LARGE SCALE GENOMIC DNA]</scope>
    <source>
        <strain evidence="2">CG10_big_fil_rev_8_21_14_0_10_45_14</strain>
    </source>
</reference>
<organism evidence="2 3">
    <name type="scientific">Candidatus Vogelbacteria bacterium CG10_big_fil_rev_8_21_14_0_10_45_14</name>
    <dbReference type="NCBI Taxonomy" id="1975042"/>
    <lineage>
        <taxon>Bacteria</taxon>
        <taxon>Candidatus Vogeliibacteriota</taxon>
    </lineage>
</organism>
<dbReference type="AlphaFoldDB" id="A0A2H0RL19"/>
<feature type="transmembrane region" description="Helical" evidence="1">
    <location>
        <begin position="41"/>
        <end position="60"/>
    </location>
</feature>
<name>A0A2H0RL19_9BACT</name>
<keyword evidence="1" id="KW-0472">Membrane</keyword>
<keyword evidence="1" id="KW-1133">Transmembrane helix</keyword>
<evidence type="ECO:0000256" key="1">
    <source>
        <dbReference type="SAM" id="Phobius"/>
    </source>
</evidence>
<dbReference type="Proteomes" id="UP000230833">
    <property type="component" value="Unassembled WGS sequence"/>
</dbReference>
<gene>
    <name evidence="2" type="ORF">COV07_00300</name>
</gene>
<evidence type="ECO:0000313" key="3">
    <source>
        <dbReference type="Proteomes" id="UP000230833"/>
    </source>
</evidence>
<dbReference type="EMBL" id="PCYL01000004">
    <property type="protein sequence ID" value="PIR47188.1"/>
    <property type="molecule type" value="Genomic_DNA"/>
</dbReference>
<keyword evidence="1" id="KW-0812">Transmembrane</keyword>
<evidence type="ECO:0000313" key="2">
    <source>
        <dbReference type="EMBL" id="PIR47188.1"/>
    </source>
</evidence>
<proteinExistence type="predicted"/>
<comment type="caution">
    <text evidence="2">The sequence shown here is derived from an EMBL/GenBank/DDBJ whole genome shotgun (WGS) entry which is preliminary data.</text>
</comment>
<accession>A0A2H0RL19</accession>